<dbReference type="Proteomes" id="UP000252893">
    <property type="component" value="Unassembled WGS sequence"/>
</dbReference>
<dbReference type="InterPro" id="IPR052936">
    <property type="entry name" value="Jasmonate_Hydroxylase-like"/>
</dbReference>
<keyword evidence="2" id="KW-0560">Oxidoreductase</keyword>
<evidence type="ECO:0000259" key="1">
    <source>
        <dbReference type="PROSITE" id="PS51725"/>
    </source>
</evidence>
<accession>A0A366E9G2</accession>
<name>A0A366E9G2_9HYPH</name>
<keyword evidence="3" id="KW-1185">Reference proteome</keyword>
<proteinExistence type="predicted"/>
<sequence length="119" mass="13653">MHNHSPFATLPTAPYYVVAFSSQRTADDDTGYVEMADHMVELAEKQDGFLGVESVRDASGFGITNSYWRDEESIRNWKRNIDHLAAQKQGRAMWYETYALRIARVERAYGFHAESSKTK</sequence>
<dbReference type="Pfam" id="PF03992">
    <property type="entry name" value="ABM"/>
    <property type="match status" value="1"/>
</dbReference>
<evidence type="ECO:0000313" key="3">
    <source>
        <dbReference type="Proteomes" id="UP000252893"/>
    </source>
</evidence>
<dbReference type="PROSITE" id="PS51725">
    <property type="entry name" value="ABM"/>
    <property type="match status" value="1"/>
</dbReference>
<dbReference type="AlphaFoldDB" id="A0A366E9G2"/>
<dbReference type="InterPro" id="IPR011008">
    <property type="entry name" value="Dimeric_a/b-barrel"/>
</dbReference>
<dbReference type="OrthoDB" id="9797060at2"/>
<dbReference type="GO" id="GO:0004497">
    <property type="term" value="F:monooxygenase activity"/>
    <property type="evidence" value="ECO:0007669"/>
    <property type="project" value="UniProtKB-KW"/>
</dbReference>
<dbReference type="RefSeq" id="WP_113942848.1">
    <property type="nucleotide sequence ID" value="NZ_JBHEEG010000003.1"/>
</dbReference>
<dbReference type="PANTHER" id="PTHR37811:SF2">
    <property type="entry name" value="ABM DOMAIN-CONTAINING PROTEIN"/>
    <property type="match status" value="1"/>
</dbReference>
<gene>
    <name evidence="2" type="ORF">DFR47_101551</name>
</gene>
<reference evidence="2 3" key="1">
    <citation type="submission" date="2018-06" db="EMBL/GenBank/DDBJ databases">
        <title>Genomic Encyclopedia of Type Strains, Phase IV (KMG-IV): sequencing the most valuable type-strain genomes for metagenomic binning, comparative biology and taxonomic classification.</title>
        <authorList>
            <person name="Goeker M."/>
        </authorList>
    </citation>
    <scope>NUCLEOTIDE SEQUENCE [LARGE SCALE GENOMIC DNA]</scope>
    <source>
        <strain evidence="2 3">DSM 25619</strain>
    </source>
</reference>
<dbReference type="EMBL" id="QNRH01000001">
    <property type="protein sequence ID" value="RBO98947.1"/>
    <property type="molecule type" value="Genomic_DNA"/>
</dbReference>
<evidence type="ECO:0000313" key="2">
    <source>
        <dbReference type="EMBL" id="RBO98947.1"/>
    </source>
</evidence>
<comment type="caution">
    <text evidence="2">The sequence shown here is derived from an EMBL/GenBank/DDBJ whole genome shotgun (WGS) entry which is preliminary data.</text>
</comment>
<dbReference type="PANTHER" id="PTHR37811">
    <property type="entry name" value="BLL5343 PROTEIN"/>
    <property type="match status" value="1"/>
</dbReference>
<feature type="domain" description="ABM" evidence="1">
    <location>
        <begin position="15"/>
        <end position="102"/>
    </location>
</feature>
<dbReference type="SUPFAM" id="SSF54909">
    <property type="entry name" value="Dimeric alpha+beta barrel"/>
    <property type="match status" value="1"/>
</dbReference>
<dbReference type="InterPro" id="IPR007138">
    <property type="entry name" value="ABM_dom"/>
</dbReference>
<keyword evidence="2" id="KW-0503">Monooxygenase</keyword>
<protein>
    <submittedName>
        <fullName evidence="2">Heme-degrading monooxygenase HmoA</fullName>
    </submittedName>
</protein>
<organism evidence="2 3">
    <name type="scientific">Pseudochrobactrum asaccharolyticum</name>
    <dbReference type="NCBI Taxonomy" id="354351"/>
    <lineage>
        <taxon>Bacteria</taxon>
        <taxon>Pseudomonadati</taxon>
        <taxon>Pseudomonadota</taxon>
        <taxon>Alphaproteobacteria</taxon>
        <taxon>Hyphomicrobiales</taxon>
        <taxon>Brucellaceae</taxon>
        <taxon>Pseudochrobactrum</taxon>
    </lineage>
</organism>
<dbReference type="Gene3D" id="3.30.70.100">
    <property type="match status" value="1"/>
</dbReference>